<accession>A0AAE9MXL6</accession>
<organism evidence="1 2">
    <name type="scientific">Treponema putidum</name>
    <dbReference type="NCBI Taxonomy" id="221027"/>
    <lineage>
        <taxon>Bacteria</taxon>
        <taxon>Pseudomonadati</taxon>
        <taxon>Spirochaetota</taxon>
        <taxon>Spirochaetia</taxon>
        <taxon>Spirochaetales</taxon>
        <taxon>Treponemataceae</taxon>
        <taxon>Treponema</taxon>
    </lineage>
</organism>
<sequence length="75" mass="8337">MLLAEYDYETDIAVQRAEEREIAFAEGIERGIEQGIAQGSYQTKLETAAAFKKLGVDITKLAEGTGLSWEEIEKL</sequence>
<gene>
    <name evidence="1" type="ORF">E4N74_11475</name>
</gene>
<reference evidence="1" key="1">
    <citation type="submission" date="2019-04" db="EMBL/GenBank/DDBJ databases">
        <title>Whole genome sequencing of oral phylogroup 2 treponemes.</title>
        <authorList>
            <person name="Chan Y."/>
            <person name="Zeng H.H."/>
            <person name="Yu X.L."/>
            <person name="Leung W.K."/>
            <person name="Watt R.M."/>
        </authorList>
    </citation>
    <scope>NUCLEOTIDE SEQUENCE</scope>
    <source>
        <strain evidence="1">OMZ 835</strain>
    </source>
</reference>
<proteinExistence type="predicted"/>
<protein>
    <submittedName>
        <fullName evidence="1">Uncharacterized protein</fullName>
    </submittedName>
</protein>
<dbReference type="AlphaFoldDB" id="A0AAE9MXL6"/>
<dbReference type="Proteomes" id="UP001058682">
    <property type="component" value="Chromosome"/>
</dbReference>
<dbReference type="EMBL" id="CP038804">
    <property type="protein sequence ID" value="UTY34556.1"/>
    <property type="molecule type" value="Genomic_DNA"/>
</dbReference>
<name>A0AAE9MXL6_9SPIR</name>
<evidence type="ECO:0000313" key="2">
    <source>
        <dbReference type="Proteomes" id="UP001058682"/>
    </source>
</evidence>
<evidence type="ECO:0000313" key="1">
    <source>
        <dbReference type="EMBL" id="UTY34556.1"/>
    </source>
</evidence>